<dbReference type="InterPro" id="IPR036388">
    <property type="entry name" value="WH-like_DNA-bd_sf"/>
</dbReference>
<dbReference type="RefSeq" id="WP_203897318.1">
    <property type="nucleotide sequence ID" value="NZ_BOPF01000002.1"/>
</dbReference>
<dbReference type="SUPFAM" id="SSF88659">
    <property type="entry name" value="Sigma3 and sigma4 domains of RNA polymerase sigma factors"/>
    <property type="match status" value="1"/>
</dbReference>
<gene>
    <name evidence="9" type="ORF">Val02_06550</name>
</gene>
<evidence type="ECO:0000313" key="10">
    <source>
        <dbReference type="Proteomes" id="UP000619260"/>
    </source>
</evidence>
<proteinExistence type="inferred from homology"/>
<dbReference type="PANTHER" id="PTHR43133">
    <property type="entry name" value="RNA POLYMERASE ECF-TYPE SIGMA FACTO"/>
    <property type="match status" value="1"/>
</dbReference>
<dbReference type="Gene3D" id="1.10.1740.10">
    <property type="match status" value="1"/>
</dbReference>
<protein>
    <submittedName>
        <fullName evidence="9">RNA polymerase</fullName>
    </submittedName>
</protein>
<organism evidence="9 10">
    <name type="scientific">Virgisporangium aliadipatigenens</name>
    <dbReference type="NCBI Taxonomy" id="741659"/>
    <lineage>
        <taxon>Bacteria</taxon>
        <taxon>Bacillati</taxon>
        <taxon>Actinomycetota</taxon>
        <taxon>Actinomycetes</taxon>
        <taxon>Micromonosporales</taxon>
        <taxon>Micromonosporaceae</taxon>
        <taxon>Virgisporangium</taxon>
    </lineage>
</organism>
<evidence type="ECO:0000256" key="5">
    <source>
        <dbReference type="ARBA" id="ARBA00023163"/>
    </source>
</evidence>
<evidence type="ECO:0000256" key="3">
    <source>
        <dbReference type="ARBA" id="ARBA00023082"/>
    </source>
</evidence>
<feature type="domain" description="RNA polymerase sigma-70 region 2" evidence="7">
    <location>
        <begin position="11"/>
        <end position="72"/>
    </location>
</feature>
<dbReference type="Pfam" id="PF08281">
    <property type="entry name" value="Sigma70_r4_2"/>
    <property type="match status" value="1"/>
</dbReference>
<dbReference type="CDD" id="cd06171">
    <property type="entry name" value="Sigma70_r4"/>
    <property type="match status" value="1"/>
</dbReference>
<dbReference type="InterPro" id="IPR007627">
    <property type="entry name" value="RNA_pol_sigma70_r2"/>
</dbReference>
<keyword evidence="10" id="KW-1185">Reference proteome</keyword>
<evidence type="ECO:0000256" key="6">
    <source>
        <dbReference type="SAM" id="MobiDB-lite"/>
    </source>
</evidence>
<evidence type="ECO:0000259" key="8">
    <source>
        <dbReference type="Pfam" id="PF08281"/>
    </source>
</evidence>
<feature type="region of interest" description="Disordered" evidence="6">
    <location>
        <begin position="70"/>
        <end position="91"/>
    </location>
</feature>
<keyword evidence="3" id="KW-0731">Sigma factor</keyword>
<dbReference type="EMBL" id="BOPF01000002">
    <property type="protein sequence ID" value="GIJ43769.1"/>
    <property type="molecule type" value="Genomic_DNA"/>
</dbReference>
<dbReference type="AlphaFoldDB" id="A0A8J3YEP1"/>
<comment type="caution">
    <text evidence="9">The sequence shown here is derived from an EMBL/GenBank/DDBJ whole genome shotgun (WGS) entry which is preliminary data.</text>
</comment>
<dbReference type="PANTHER" id="PTHR43133:SF50">
    <property type="entry name" value="ECF RNA POLYMERASE SIGMA FACTOR SIGM"/>
    <property type="match status" value="1"/>
</dbReference>
<dbReference type="GO" id="GO:0016987">
    <property type="term" value="F:sigma factor activity"/>
    <property type="evidence" value="ECO:0007669"/>
    <property type="project" value="UniProtKB-KW"/>
</dbReference>
<dbReference type="GO" id="GO:0003677">
    <property type="term" value="F:DNA binding"/>
    <property type="evidence" value="ECO:0007669"/>
    <property type="project" value="UniProtKB-KW"/>
</dbReference>
<dbReference type="Pfam" id="PF04542">
    <property type="entry name" value="Sigma70_r2"/>
    <property type="match status" value="1"/>
</dbReference>
<dbReference type="Gene3D" id="1.10.10.10">
    <property type="entry name" value="Winged helix-like DNA-binding domain superfamily/Winged helix DNA-binding domain"/>
    <property type="match status" value="1"/>
</dbReference>
<keyword evidence="2" id="KW-0805">Transcription regulation</keyword>
<reference evidence="9" key="1">
    <citation type="submission" date="2021-01" db="EMBL/GenBank/DDBJ databases">
        <title>Whole genome shotgun sequence of Virgisporangium aliadipatigenens NBRC 105644.</title>
        <authorList>
            <person name="Komaki H."/>
            <person name="Tamura T."/>
        </authorList>
    </citation>
    <scope>NUCLEOTIDE SEQUENCE</scope>
    <source>
        <strain evidence="9">NBRC 105644</strain>
    </source>
</reference>
<dbReference type="InterPro" id="IPR014284">
    <property type="entry name" value="RNA_pol_sigma-70_dom"/>
</dbReference>
<accession>A0A8J3YEP1</accession>
<evidence type="ECO:0000256" key="4">
    <source>
        <dbReference type="ARBA" id="ARBA00023125"/>
    </source>
</evidence>
<dbReference type="SUPFAM" id="SSF88946">
    <property type="entry name" value="Sigma2 domain of RNA polymerase sigma factors"/>
    <property type="match status" value="1"/>
</dbReference>
<keyword evidence="5" id="KW-0804">Transcription</keyword>
<dbReference type="InterPro" id="IPR039425">
    <property type="entry name" value="RNA_pol_sigma-70-like"/>
</dbReference>
<dbReference type="GO" id="GO:0006352">
    <property type="term" value="P:DNA-templated transcription initiation"/>
    <property type="evidence" value="ECO:0007669"/>
    <property type="project" value="InterPro"/>
</dbReference>
<evidence type="ECO:0000259" key="7">
    <source>
        <dbReference type="Pfam" id="PF04542"/>
    </source>
</evidence>
<evidence type="ECO:0000256" key="1">
    <source>
        <dbReference type="ARBA" id="ARBA00010641"/>
    </source>
</evidence>
<dbReference type="NCBIfam" id="TIGR02937">
    <property type="entry name" value="sigma70-ECF"/>
    <property type="match status" value="1"/>
</dbReference>
<dbReference type="InterPro" id="IPR013324">
    <property type="entry name" value="RNA_pol_sigma_r3/r4-like"/>
</dbReference>
<feature type="compositionally biased region" description="Basic and acidic residues" evidence="6">
    <location>
        <begin position="81"/>
        <end position="91"/>
    </location>
</feature>
<name>A0A8J3YEP1_9ACTN</name>
<dbReference type="InterPro" id="IPR013325">
    <property type="entry name" value="RNA_pol_sigma_r2"/>
</dbReference>
<sequence>MTFEEYVAARGDALVRFARLLTGDPHRAEDLVQDALAKAYLRWRRILATEQPDAYLRRMVVNGSRSWWRRRSNQETPTDSPADRAAPDRVETDAVERDDMWRRIVVLPQRQRAVLVLRYYEDLDDAAIAGILGCSAATVRTHAMRALNTLRQYADQETPTGRNR</sequence>
<evidence type="ECO:0000256" key="2">
    <source>
        <dbReference type="ARBA" id="ARBA00023015"/>
    </source>
</evidence>
<feature type="domain" description="RNA polymerase sigma factor 70 region 4 type 2" evidence="8">
    <location>
        <begin position="100"/>
        <end position="150"/>
    </location>
</feature>
<dbReference type="Proteomes" id="UP000619260">
    <property type="component" value="Unassembled WGS sequence"/>
</dbReference>
<comment type="similarity">
    <text evidence="1">Belongs to the sigma-70 factor family. ECF subfamily.</text>
</comment>
<dbReference type="NCBIfam" id="TIGR02983">
    <property type="entry name" value="SigE-fam_strep"/>
    <property type="match status" value="1"/>
</dbReference>
<dbReference type="InterPro" id="IPR013249">
    <property type="entry name" value="RNA_pol_sigma70_r4_t2"/>
</dbReference>
<keyword evidence="4" id="KW-0238">DNA-binding</keyword>
<evidence type="ECO:0000313" key="9">
    <source>
        <dbReference type="EMBL" id="GIJ43769.1"/>
    </source>
</evidence>
<dbReference type="InterPro" id="IPR014325">
    <property type="entry name" value="RNA_pol_sigma-E_actinobac"/>
</dbReference>